<dbReference type="Proteomes" id="UP001221757">
    <property type="component" value="Unassembled WGS sequence"/>
</dbReference>
<proteinExistence type="predicted"/>
<comment type="caution">
    <text evidence="1">The sequence shown here is derived from an EMBL/GenBank/DDBJ whole genome shotgun (WGS) entry which is preliminary data.</text>
</comment>
<sequence>MAYNYTPLHSAIDTTATTWTIGFATANYSQLQPKSGRSSQNERNEIYLYSFVGMEKSAYVLGVSLGAWWIFSGGPPSRNNENRLSETREAQDETPEFLHVQFQPVRPRSQIWWLGFDSQLHRIYGVLALVGEFFVEGKLYQRVDMAKLKEKDNSAKE</sequence>
<organism evidence="1 2">
    <name type="scientific">Mycena rosella</name>
    <name type="common">Pink bonnet</name>
    <name type="synonym">Agaricus rosellus</name>
    <dbReference type="NCBI Taxonomy" id="1033263"/>
    <lineage>
        <taxon>Eukaryota</taxon>
        <taxon>Fungi</taxon>
        <taxon>Dikarya</taxon>
        <taxon>Basidiomycota</taxon>
        <taxon>Agaricomycotina</taxon>
        <taxon>Agaricomycetes</taxon>
        <taxon>Agaricomycetidae</taxon>
        <taxon>Agaricales</taxon>
        <taxon>Marasmiineae</taxon>
        <taxon>Mycenaceae</taxon>
        <taxon>Mycena</taxon>
    </lineage>
</organism>
<evidence type="ECO:0000313" key="1">
    <source>
        <dbReference type="EMBL" id="KAJ7645787.1"/>
    </source>
</evidence>
<evidence type="ECO:0000313" key="2">
    <source>
        <dbReference type="Proteomes" id="UP001221757"/>
    </source>
</evidence>
<name>A0AAD7CD20_MYCRO</name>
<reference evidence="1" key="1">
    <citation type="submission" date="2023-03" db="EMBL/GenBank/DDBJ databases">
        <title>Massive genome expansion in bonnet fungi (Mycena s.s.) driven by repeated elements and novel gene families across ecological guilds.</title>
        <authorList>
            <consortium name="Lawrence Berkeley National Laboratory"/>
            <person name="Harder C.B."/>
            <person name="Miyauchi S."/>
            <person name="Viragh M."/>
            <person name="Kuo A."/>
            <person name="Thoen E."/>
            <person name="Andreopoulos B."/>
            <person name="Lu D."/>
            <person name="Skrede I."/>
            <person name="Drula E."/>
            <person name="Henrissat B."/>
            <person name="Morin E."/>
            <person name="Kohler A."/>
            <person name="Barry K."/>
            <person name="LaButti K."/>
            <person name="Morin E."/>
            <person name="Salamov A."/>
            <person name="Lipzen A."/>
            <person name="Mereny Z."/>
            <person name="Hegedus B."/>
            <person name="Baldrian P."/>
            <person name="Stursova M."/>
            <person name="Weitz H."/>
            <person name="Taylor A."/>
            <person name="Grigoriev I.V."/>
            <person name="Nagy L.G."/>
            <person name="Martin F."/>
            <person name="Kauserud H."/>
        </authorList>
    </citation>
    <scope>NUCLEOTIDE SEQUENCE</scope>
    <source>
        <strain evidence="1">CBHHK067</strain>
    </source>
</reference>
<keyword evidence="2" id="KW-1185">Reference proteome</keyword>
<dbReference type="AlphaFoldDB" id="A0AAD7CD20"/>
<gene>
    <name evidence="1" type="ORF">B0H17DRAFT_1148328</name>
</gene>
<protein>
    <submittedName>
        <fullName evidence="1">Uncharacterized protein</fullName>
    </submittedName>
</protein>
<dbReference type="EMBL" id="JARKIE010000393">
    <property type="protein sequence ID" value="KAJ7645787.1"/>
    <property type="molecule type" value="Genomic_DNA"/>
</dbReference>
<accession>A0AAD7CD20</accession>